<keyword evidence="3" id="KW-1185">Reference proteome</keyword>
<dbReference type="AlphaFoldDB" id="A0A317WGE4"/>
<evidence type="ECO:0000256" key="1">
    <source>
        <dbReference type="SAM" id="MobiDB-lite"/>
    </source>
</evidence>
<name>A0A317WGE4_ASPEC</name>
<sequence length="225" mass="25050">MIFLVAGVLHSTELAGVMHGGPCRELADKENERNLIRSEKHKPKESEKERRRWQEEEETSQRKRSKSPVDQRTRVLINIFAVAQIEDNWEFQSLGHGCRADRPAWLVAGIRPFDSAPGQRAGRYALDSGIGMDGEPCGRNTSSAMLHLTRHTIYLVHGEKANCSIGIAIQLVVSQSLGFKVGRYLDSGGKKKRLVLHGRVGPGEGKRGEKVRELRGDHPGAKSRN</sequence>
<feature type="region of interest" description="Disordered" evidence="1">
    <location>
        <begin position="28"/>
        <end position="68"/>
    </location>
</feature>
<evidence type="ECO:0000313" key="2">
    <source>
        <dbReference type="EMBL" id="PWY84098.1"/>
    </source>
</evidence>
<dbReference type="GeneID" id="37056463"/>
<accession>A0A317WGE4</accession>
<protein>
    <submittedName>
        <fullName evidence="2">Uncharacterized protein</fullName>
    </submittedName>
</protein>
<dbReference type="OrthoDB" id="10466883at2759"/>
<feature type="compositionally biased region" description="Basic and acidic residues" evidence="1">
    <location>
        <begin position="204"/>
        <end position="225"/>
    </location>
</feature>
<proteinExistence type="predicted"/>
<gene>
    <name evidence="2" type="ORF">BO83DRAFT_413598</name>
</gene>
<dbReference type="VEuPathDB" id="FungiDB:BO83DRAFT_413598"/>
<dbReference type="EMBL" id="MSFU01000002">
    <property type="protein sequence ID" value="PWY84098.1"/>
    <property type="molecule type" value="Genomic_DNA"/>
</dbReference>
<comment type="caution">
    <text evidence="2">The sequence shown here is derived from an EMBL/GenBank/DDBJ whole genome shotgun (WGS) entry which is preliminary data.</text>
</comment>
<evidence type="ECO:0000313" key="3">
    <source>
        <dbReference type="Proteomes" id="UP000246171"/>
    </source>
</evidence>
<feature type="region of interest" description="Disordered" evidence="1">
    <location>
        <begin position="198"/>
        <end position="225"/>
    </location>
</feature>
<organism evidence="2 3">
    <name type="scientific">Aspergillus eucalypticola (strain CBS 122712 / IBT 29274)</name>
    <dbReference type="NCBI Taxonomy" id="1448314"/>
    <lineage>
        <taxon>Eukaryota</taxon>
        <taxon>Fungi</taxon>
        <taxon>Dikarya</taxon>
        <taxon>Ascomycota</taxon>
        <taxon>Pezizomycotina</taxon>
        <taxon>Eurotiomycetes</taxon>
        <taxon>Eurotiomycetidae</taxon>
        <taxon>Eurotiales</taxon>
        <taxon>Aspergillaceae</taxon>
        <taxon>Aspergillus</taxon>
        <taxon>Aspergillus subgen. Circumdati</taxon>
    </lineage>
</organism>
<dbReference type="RefSeq" id="XP_025392653.1">
    <property type="nucleotide sequence ID" value="XM_025534501.1"/>
</dbReference>
<dbReference type="Proteomes" id="UP000246171">
    <property type="component" value="Unassembled WGS sequence"/>
</dbReference>
<reference evidence="2" key="1">
    <citation type="submission" date="2016-12" db="EMBL/GenBank/DDBJ databases">
        <title>The genomes of Aspergillus section Nigri reveals drivers in fungal speciation.</title>
        <authorList>
            <consortium name="DOE Joint Genome Institute"/>
            <person name="Vesth T.C."/>
            <person name="Nybo J."/>
            <person name="Theobald S."/>
            <person name="Brandl J."/>
            <person name="Frisvad J.C."/>
            <person name="Nielsen K.F."/>
            <person name="Lyhne E.K."/>
            <person name="Kogle M.E."/>
            <person name="Kuo A."/>
            <person name="Riley R."/>
            <person name="Clum A."/>
            <person name="Nolan M."/>
            <person name="Lipzen A."/>
            <person name="Salamov A."/>
            <person name="Henrissat B."/>
            <person name="Wiebenga A."/>
            <person name="De vries R.P."/>
            <person name="Grigoriev I.V."/>
            <person name="Mortensen U.H."/>
            <person name="Andersen M.R."/>
            <person name="Baker S.E."/>
        </authorList>
    </citation>
    <scope>NUCLEOTIDE SEQUENCE</scope>
    <source>
        <strain evidence="2">CBS 122712</strain>
    </source>
</reference>
<feature type="compositionally biased region" description="Basic and acidic residues" evidence="1">
    <location>
        <begin position="28"/>
        <end position="54"/>
    </location>
</feature>